<comment type="similarity">
    <text evidence="3">Belongs to the eukaryotic ribosomal protein eS24 family.</text>
</comment>
<name>A3DMS7_STAMF</name>
<dbReference type="AlphaFoldDB" id="A3DMS7"/>
<proteinExistence type="inferred from homology"/>
<dbReference type="HOGENOM" id="CLU_107248_3_2_2"/>
<keyword evidence="1 3" id="KW-0689">Ribosomal protein</keyword>
<dbReference type="Pfam" id="PF01282">
    <property type="entry name" value="Ribosomal_S24e"/>
    <property type="match status" value="1"/>
</dbReference>
<dbReference type="STRING" id="399550.Smar_0836"/>
<dbReference type="InterPro" id="IPR012678">
    <property type="entry name" value="Ribosomal_uL23/eL15/eS24_sf"/>
</dbReference>
<keyword evidence="2 3" id="KW-0687">Ribonucleoprotein</keyword>
<protein>
    <recommendedName>
        <fullName evidence="3">Small ribosomal subunit protein eS24</fullName>
    </recommendedName>
</protein>
<dbReference type="Proteomes" id="UP000000254">
    <property type="component" value="Chromosome"/>
</dbReference>
<evidence type="ECO:0000313" key="4">
    <source>
        <dbReference type="EMBL" id="ABN69937.1"/>
    </source>
</evidence>
<evidence type="ECO:0000313" key="5">
    <source>
        <dbReference type="Proteomes" id="UP000000254"/>
    </source>
</evidence>
<dbReference type="GO" id="GO:0005840">
    <property type="term" value="C:ribosome"/>
    <property type="evidence" value="ECO:0007669"/>
    <property type="project" value="UniProtKB-KW"/>
</dbReference>
<dbReference type="EMBL" id="CP000575">
    <property type="protein sequence ID" value="ABN69937.1"/>
    <property type="molecule type" value="Genomic_DNA"/>
</dbReference>
<sequence>MGKTVKIGEFTGEIVVDKYNPLVKRREVVIRIAHIGKSTPSRGLIRHETAKIYGVEVEKVYVREINTEYGLGVSNATIHIYDSVERAKQFEPPYVIKRNEYASQSYQLEQMMKEQGMG</sequence>
<keyword evidence="5" id="KW-1185">Reference proteome</keyword>
<dbReference type="GO" id="GO:0006412">
    <property type="term" value="P:translation"/>
    <property type="evidence" value="ECO:0007669"/>
    <property type="project" value="UniProtKB-UniRule"/>
</dbReference>
<dbReference type="SUPFAM" id="SSF54189">
    <property type="entry name" value="Ribosomal proteins S24e, L23 and L15e"/>
    <property type="match status" value="1"/>
</dbReference>
<evidence type="ECO:0000256" key="1">
    <source>
        <dbReference type="ARBA" id="ARBA00022980"/>
    </source>
</evidence>
<dbReference type="KEGG" id="smr:Smar_0836"/>
<organism evidence="4 5">
    <name type="scientific">Staphylothermus marinus (strain ATCC 43588 / DSM 3639 / JCM 9404 / F1)</name>
    <dbReference type="NCBI Taxonomy" id="399550"/>
    <lineage>
        <taxon>Archaea</taxon>
        <taxon>Thermoproteota</taxon>
        <taxon>Thermoprotei</taxon>
        <taxon>Desulfurococcales</taxon>
        <taxon>Desulfurococcaceae</taxon>
        <taxon>Staphylothermus</taxon>
    </lineage>
</organism>
<dbReference type="OrthoDB" id="27533at2157"/>
<dbReference type="GeneID" id="4907571"/>
<reference evidence="4 5" key="2">
    <citation type="journal article" date="2009" name="Stand. Genomic Sci.">
        <title>Complete genome sequence of Staphylothermus marinus Stetter and Fiala 1986 type strain F1.</title>
        <authorList>
            <person name="Anderson I.J."/>
            <person name="Sun H."/>
            <person name="Lapidus A."/>
            <person name="Copeland A."/>
            <person name="Glavina Del Rio T."/>
            <person name="Tice H."/>
            <person name="Dalin E."/>
            <person name="Lucas S."/>
            <person name="Barry K."/>
            <person name="Land M."/>
            <person name="Richardson P."/>
            <person name="Huber H."/>
            <person name="Kyrpides N.C."/>
        </authorList>
    </citation>
    <scope>NUCLEOTIDE SEQUENCE [LARGE SCALE GENOMIC DNA]</scope>
    <source>
        <strain evidence="5">ATCC 43588 / DSM 3639 / JCM 9404 / F1</strain>
    </source>
</reference>
<dbReference type="HAMAP" id="MF_00545">
    <property type="entry name" value="Ribosomal_eS24"/>
    <property type="match status" value="1"/>
</dbReference>
<gene>
    <name evidence="3" type="primary">rps24e</name>
    <name evidence="4" type="ordered locus">Smar_0836</name>
</gene>
<evidence type="ECO:0000256" key="2">
    <source>
        <dbReference type="ARBA" id="ARBA00023274"/>
    </source>
</evidence>
<accession>A3DMS7</accession>
<dbReference type="PANTHER" id="PTHR10496">
    <property type="entry name" value="40S RIBOSOMAL PROTEIN S24"/>
    <property type="match status" value="1"/>
</dbReference>
<dbReference type="Gene3D" id="3.30.70.3370">
    <property type="match status" value="1"/>
</dbReference>
<dbReference type="InterPro" id="IPR053709">
    <property type="entry name" value="eRP_eS24_sf"/>
</dbReference>
<dbReference type="RefSeq" id="WP_011839128.1">
    <property type="nucleotide sequence ID" value="NC_009033.1"/>
</dbReference>
<dbReference type="eggNOG" id="arCOG04182">
    <property type="taxonomic scope" value="Archaea"/>
</dbReference>
<evidence type="ECO:0000256" key="3">
    <source>
        <dbReference type="HAMAP-Rule" id="MF_00545"/>
    </source>
</evidence>
<reference evidence="5" key="1">
    <citation type="journal article" date="2009" name="BMC Genomics">
        <title>The complete genome sequence of Staphylothermus marinus reveals differences in sulfur metabolism among heterotrophic Crenarchaeota.</title>
        <authorList>
            <person name="Anderson I.J."/>
            <person name="Dharmarajan L."/>
            <person name="Rodriguez J."/>
            <person name="Hooper S."/>
            <person name="Porat I."/>
            <person name="Ulrich L.E."/>
            <person name="Elkins J.G."/>
            <person name="Mavromatis K."/>
            <person name="Sun H."/>
            <person name="Land M."/>
            <person name="Lapidus A."/>
            <person name="Lucas S."/>
            <person name="Barry K."/>
            <person name="Huber H."/>
            <person name="Zhulin I.B."/>
            <person name="Whitman W.B."/>
            <person name="Mukhopadhyay B."/>
            <person name="Woese C."/>
            <person name="Bristow J."/>
            <person name="Kyrpides N."/>
        </authorList>
    </citation>
    <scope>NUCLEOTIDE SEQUENCE [LARGE SCALE GENOMIC DNA]</scope>
    <source>
        <strain evidence="5">ATCC 43588 / DSM 3639 / JCM 9404 / F1</strain>
    </source>
</reference>
<dbReference type="GO" id="GO:1990904">
    <property type="term" value="C:ribonucleoprotein complex"/>
    <property type="evidence" value="ECO:0007669"/>
    <property type="project" value="UniProtKB-KW"/>
</dbReference>
<dbReference type="InterPro" id="IPR001976">
    <property type="entry name" value="Ribosomal_eS24"/>
</dbReference>
<dbReference type="GO" id="GO:0003735">
    <property type="term" value="F:structural constituent of ribosome"/>
    <property type="evidence" value="ECO:0007669"/>
    <property type="project" value="InterPro"/>
</dbReference>